<protein>
    <recommendedName>
        <fullName evidence="6">Glycoside hydrolase family 5 domain-containing protein</fullName>
    </recommendedName>
</protein>
<dbReference type="Pfam" id="PF00150">
    <property type="entry name" value="Cellulase"/>
    <property type="match status" value="1"/>
</dbReference>
<sequence>MTGFLRVKGTKIVDSNDDPIILKGAAIGGHLNMENFITGYPGHETQHKKILKDKIGQEKFDYFFDKFYEYFWTDEDAHFYKTELKFNTLRIPFNYRHFIDDEDDPFKINVKGFAKLDAIINSCSKYQIYTILDLHAAPGGQNQDWHSDSSVHKSIFWNFKIFQDIIVNLWVEIAKYYKDNQYVIGYNPLNEPAVKDHSKLVKYYERLSDEIRKVDPNHILFLDGNTYAMDFRAFDNILPNSVYSIHDYSKFGFPGSNYSGTKEENDKISSQYRRKIEFQIKHQVPVWNGEFGPVYASEFRGDINPDKINKSRYQVLQKQLEVYKTGDPSGDNSPIGWSIWLYKDIGFQGLTYVDPINSKFYKIFNKWLLKKKSLGLDRWGNDIDPSYAKIYENLIDHFKSNIPEKYHRAIYPYNWTFKDHIARVTRDILFSEYSAHEYADLFVGLSFEELNELAASFKFENVLQRKELNKILSEY</sequence>
<dbReference type="GO" id="GO:0009251">
    <property type="term" value="P:glucan catabolic process"/>
    <property type="evidence" value="ECO:0007669"/>
    <property type="project" value="TreeGrafter"/>
</dbReference>
<evidence type="ECO:0000256" key="5">
    <source>
        <dbReference type="RuleBase" id="RU361153"/>
    </source>
</evidence>
<reference evidence="7" key="1">
    <citation type="journal article" date="2021" name="Open Biol.">
        <title>Shared evolutionary footprints suggest mitochondrial oxidative damage underlies multiple complex I losses in fungi.</title>
        <authorList>
            <person name="Schikora-Tamarit M.A."/>
            <person name="Marcet-Houben M."/>
            <person name="Nosek J."/>
            <person name="Gabaldon T."/>
        </authorList>
    </citation>
    <scope>NUCLEOTIDE SEQUENCE</scope>
    <source>
        <strain evidence="7">CBS6341</strain>
    </source>
</reference>
<comment type="caution">
    <text evidence="7">The sequence shown here is derived from an EMBL/GenBank/DDBJ whole genome shotgun (WGS) entry which is preliminary data.</text>
</comment>
<dbReference type="GO" id="GO:0009986">
    <property type="term" value="C:cell surface"/>
    <property type="evidence" value="ECO:0007669"/>
    <property type="project" value="TreeGrafter"/>
</dbReference>
<dbReference type="EMBL" id="JAEUBF010001112">
    <property type="protein sequence ID" value="KAH3672869.1"/>
    <property type="molecule type" value="Genomic_DNA"/>
</dbReference>
<dbReference type="OrthoDB" id="1887033at2759"/>
<accession>A0A9P8PKB3</accession>
<organism evidence="7 8">
    <name type="scientific">Wickerhamomyces mucosus</name>
    <dbReference type="NCBI Taxonomy" id="1378264"/>
    <lineage>
        <taxon>Eukaryota</taxon>
        <taxon>Fungi</taxon>
        <taxon>Dikarya</taxon>
        <taxon>Ascomycota</taxon>
        <taxon>Saccharomycotina</taxon>
        <taxon>Saccharomycetes</taxon>
        <taxon>Phaffomycetales</taxon>
        <taxon>Wickerhamomycetaceae</taxon>
        <taxon>Wickerhamomyces</taxon>
    </lineage>
</organism>
<dbReference type="AlphaFoldDB" id="A0A9P8PKB3"/>
<dbReference type="InterPro" id="IPR001547">
    <property type="entry name" value="Glyco_hydro_5"/>
</dbReference>
<evidence type="ECO:0000313" key="8">
    <source>
        <dbReference type="Proteomes" id="UP000769528"/>
    </source>
</evidence>
<dbReference type="InterPro" id="IPR050386">
    <property type="entry name" value="Glycosyl_hydrolase_5"/>
</dbReference>
<dbReference type="SUPFAM" id="SSF51445">
    <property type="entry name" value="(Trans)glycosidases"/>
    <property type="match status" value="1"/>
</dbReference>
<name>A0A9P8PKB3_9ASCO</name>
<dbReference type="InterPro" id="IPR017853">
    <property type="entry name" value="GH"/>
</dbReference>
<dbReference type="GO" id="GO:0005576">
    <property type="term" value="C:extracellular region"/>
    <property type="evidence" value="ECO:0007669"/>
    <property type="project" value="TreeGrafter"/>
</dbReference>
<evidence type="ECO:0000256" key="2">
    <source>
        <dbReference type="ARBA" id="ARBA00022801"/>
    </source>
</evidence>
<comment type="similarity">
    <text evidence="1 5">Belongs to the glycosyl hydrolase 5 (cellulase A) family.</text>
</comment>
<dbReference type="GO" id="GO:0008422">
    <property type="term" value="F:beta-glucosidase activity"/>
    <property type="evidence" value="ECO:0007669"/>
    <property type="project" value="TreeGrafter"/>
</dbReference>
<keyword evidence="3 5" id="KW-0326">Glycosidase</keyword>
<feature type="domain" description="Glycoside hydrolase family 5" evidence="6">
    <location>
        <begin position="70"/>
        <end position="304"/>
    </location>
</feature>
<dbReference type="FunFam" id="3.20.20.80:FF:000130">
    <property type="entry name" value="Endoglucanase C"/>
    <property type="match status" value="1"/>
</dbReference>
<keyword evidence="8" id="KW-1185">Reference proteome</keyword>
<keyword evidence="2 5" id="KW-0378">Hydrolase</keyword>
<evidence type="ECO:0000256" key="4">
    <source>
        <dbReference type="ARBA" id="ARBA00023316"/>
    </source>
</evidence>
<dbReference type="GO" id="GO:0071555">
    <property type="term" value="P:cell wall organization"/>
    <property type="evidence" value="ECO:0007669"/>
    <property type="project" value="UniProtKB-KW"/>
</dbReference>
<dbReference type="PANTHER" id="PTHR31297">
    <property type="entry name" value="GLUCAN ENDO-1,6-BETA-GLUCOSIDASE B"/>
    <property type="match status" value="1"/>
</dbReference>
<evidence type="ECO:0000313" key="7">
    <source>
        <dbReference type="EMBL" id="KAH3672869.1"/>
    </source>
</evidence>
<dbReference type="Gene3D" id="3.20.20.80">
    <property type="entry name" value="Glycosidases"/>
    <property type="match status" value="1"/>
</dbReference>
<dbReference type="PANTHER" id="PTHR31297:SF13">
    <property type="entry name" value="PUTATIVE-RELATED"/>
    <property type="match status" value="1"/>
</dbReference>
<evidence type="ECO:0000259" key="6">
    <source>
        <dbReference type="Pfam" id="PF00150"/>
    </source>
</evidence>
<proteinExistence type="inferred from homology"/>
<gene>
    <name evidence="7" type="ORF">WICMUC_004091</name>
</gene>
<dbReference type="Proteomes" id="UP000769528">
    <property type="component" value="Unassembled WGS sequence"/>
</dbReference>
<keyword evidence="4" id="KW-0961">Cell wall biogenesis/degradation</keyword>
<evidence type="ECO:0000256" key="3">
    <source>
        <dbReference type="ARBA" id="ARBA00023295"/>
    </source>
</evidence>
<evidence type="ECO:0000256" key="1">
    <source>
        <dbReference type="ARBA" id="ARBA00005641"/>
    </source>
</evidence>
<reference evidence="7" key="2">
    <citation type="submission" date="2021-01" db="EMBL/GenBank/DDBJ databases">
        <authorList>
            <person name="Schikora-Tamarit M.A."/>
        </authorList>
    </citation>
    <scope>NUCLEOTIDE SEQUENCE</scope>
    <source>
        <strain evidence="7">CBS6341</strain>
    </source>
</reference>